<feature type="transmembrane region" description="Helical" evidence="1">
    <location>
        <begin position="166"/>
        <end position="186"/>
    </location>
</feature>
<dbReference type="AlphaFoldDB" id="A0A6F8YWP9"/>
<keyword evidence="1" id="KW-0472">Membrane</keyword>
<accession>A0A6F8YWP9</accession>
<feature type="transmembrane region" description="Helical" evidence="1">
    <location>
        <begin position="375"/>
        <end position="397"/>
    </location>
</feature>
<feature type="transmembrane region" description="Helical" evidence="1">
    <location>
        <begin position="327"/>
        <end position="345"/>
    </location>
</feature>
<proteinExistence type="predicted"/>
<reference evidence="2 3" key="2">
    <citation type="submission" date="2020-03" db="EMBL/GenBank/DDBJ databases">
        <authorList>
            <person name="Ichikawa N."/>
            <person name="Kimura A."/>
            <person name="Kitahashi Y."/>
            <person name="Uohara A."/>
        </authorList>
    </citation>
    <scope>NUCLEOTIDE SEQUENCE [LARGE SCALE GENOMIC DNA]</scope>
    <source>
        <strain evidence="2 3">NBRC 105367</strain>
    </source>
</reference>
<feature type="transmembrane region" description="Helical" evidence="1">
    <location>
        <begin position="198"/>
        <end position="218"/>
    </location>
</feature>
<feature type="transmembrane region" description="Helical" evidence="1">
    <location>
        <begin position="224"/>
        <end position="247"/>
    </location>
</feature>
<protein>
    <submittedName>
        <fullName evidence="2">Uncharacterized protein</fullName>
    </submittedName>
</protein>
<evidence type="ECO:0000313" key="2">
    <source>
        <dbReference type="EMBL" id="BCB90522.1"/>
    </source>
</evidence>
<dbReference type="KEGG" id="psuu:Psuf_078350"/>
<evidence type="ECO:0000313" key="3">
    <source>
        <dbReference type="Proteomes" id="UP000503011"/>
    </source>
</evidence>
<evidence type="ECO:0000256" key="1">
    <source>
        <dbReference type="SAM" id="Phobius"/>
    </source>
</evidence>
<keyword evidence="1" id="KW-0812">Transmembrane</keyword>
<name>A0A6F8YWP9_9ACTN</name>
<gene>
    <name evidence="2" type="ORF">Psuf_078350</name>
</gene>
<feature type="transmembrane region" description="Helical" evidence="1">
    <location>
        <begin position="296"/>
        <end position="315"/>
    </location>
</feature>
<dbReference type="RefSeq" id="WP_173162871.1">
    <property type="nucleotide sequence ID" value="NZ_AP022871.1"/>
</dbReference>
<keyword evidence="3" id="KW-1185">Reference proteome</keyword>
<feature type="transmembrane region" description="Helical" evidence="1">
    <location>
        <begin position="47"/>
        <end position="70"/>
    </location>
</feature>
<dbReference type="EMBL" id="AP022871">
    <property type="protein sequence ID" value="BCB90522.1"/>
    <property type="molecule type" value="Genomic_DNA"/>
</dbReference>
<feature type="transmembrane region" description="Helical" evidence="1">
    <location>
        <begin position="7"/>
        <end position="27"/>
    </location>
</feature>
<sequence length="404" mass="40754">MSRHRRAYQTATAAAVVTGWAVFYLVYAATRQPPADPATATPLTPELLVVLAIPVATYVLAALLVLHHWLAGPGARLSTMDPPGRLLTAAVATLPGGRREWGAAMAAELAGIPDRATRWRFALSCARAAVLLPPAGGWPVLALVAGGVVAAVTATGQAAGAAVPGVGVLATSLVGSAGVLAVLGVARSRRPRAPAPAAALLVAGGVAAAVTAVVVFLVRQPAAAAHLPAGSALLLGAALAGCLWVAVASPAADRLAPRLGVAGAALFTVVLLAVTHLVAGPGLASETRQRLDLATIWWLFVGSTSVFFFAALAASLRTGSFRSGMRAGLWTLAACTPLTFAVWLAEAPRRHELTGGLLFAGDAGPIGVNLSDAVWILWFVAVAGLPCAVFGAAVGAYHRAPRAG</sequence>
<feature type="transmembrane region" description="Helical" evidence="1">
    <location>
        <begin position="128"/>
        <end position="154"/>
    </location>
</feature>
<reference evidence="2 3" key="1">
    <citation type="submission" date="2020-03" db="EMBL/GenBank/DDBJ databases">
        <title>Whole genome shotgun sequence of Phytohabitans suffuscus NBRC 105367.</title>
        <authorList>
            <person name="Komaki H."/>
            <person name="Tamura T."/>
        </authorList>
    </citation>
    <scope>NUCLEOTIDE SEQUENCE [LARGE SCALE GENOMIC DNA]</scope>
    <source>
        <strain evidence="2 3">NBRC 105367</strain>
    </source>
</reference>
<feature type="transmembrane region" description="Helical" evidence="1">
    <location>
        <begin position="259"/>
        <end position="284"/>
    </location>
</feature>
<keyword evidence="1" id="KW-1133">Transmembrane helix</keyword>
<dbReference type="Proteomes" id="UP000503011">
    <property type="component" value="Chromosome"/>
</dbReference>
<organism evidence="2 3">
    <name type="scientific">Phytohabitans suffuscus</name>
    <dbReference type="NCBI Taxonomy" id="624315"/>
    <lineage>
        <taxon>Bacteria</taxon>
        <taxon>Bacillati</taxon>
        <taxon>Actinomycetota</taxon>
        <taxon>Actinomycetes</taxon>
        <taxon>Micromonosporales</taxon>
        <taxon>Micromonosporaceae</taxon>
    </lineage>
</organism>